<dbReference type="PROSITE" id="PS51257">
    <property type="entry name" value="PROKAR_LIPOPROTEIN"/>
    <property type="match status" value="1"/>
</dbReference>
<dbReference type="KEGG" id="mgel:G5B37_01945"/>
<dbReference type="Proteomes" id="UP000505306">
    <property type="component" value="Chromosome"/>
</dbReference>
<dbReference type="RefSeq" id="WP_164678374.1">
    <property type="nucleotide sequence ID" value="NZ_CP049057.1"/>
</dbReference>
<evidence type="ECO:0000313" key="2">
    <source>
        <dbReference type="EMBL" id="QIE58368.1"/>
    </source>
</evidence>
<keyword evidence="3" id="KW-1185">Reference proteome</keyword>
<accession>A0A6G6GIJ3</accession>
<evidence type="ECO:0000313" key="3">
    <source>
        <dbReference type="Proteomes" id="UP000505306"/>
    </source>
</evidence>
<proteinExistence type="predicted"/>
<sequence length="162" mass="17558">MFHKTLPIFYLLCSLFFVSCGNTTSVSEAPVTPENNVDFTTVFSNGHSNFKSPTQQLITSTKQLEALYATINSTRKPGIPLPNINFDTHEAFFFCPGEVSHGVDGLKVAKVYAKNNTLYVQLAPGKNDDSGLVTTVMSQPAVLIAFEQQGLPVVIAAAKNTN</sequence>
<name>A0A6G6GIJ3_9FLAO</name>
<gene>
    <name evidence="2" type="ORF">G5B37_01945</name>
</gene>
<dbReference type="AlphaFoldDB" id="A0A6G6GIJ3"/>
<protein>
    <submittedName>
        <fullName evidence="2">Uncharacterized protein</fullName>
    </submittedName>
</protein>
<feature type="chain" id="PRO_5026295829" evidence="1">
    <location>
        <begin position="20"/>
        <end position="162"/>
    </location>
</feature>
<reference evidence="2 3" key="1">
    <citation type="submission" date="2020-02" db="EMBL/GenBank/DDBJ databases">
        <title>Complete genome sequence of Flavobacteriaceae bacterium.</title>
        <authorList>
            <person name="Kim S.-J."/>
            <person name="Kim Y.-S."/>
            <person name="Kim K.-H."/>
        </authorList>
    </citation>
    <scope>NUCLEOTIDE SEQUENCE [LARGE SCALE GENOMIC DNA]</scope>
    <source>
        <strain evidence="2 3">RR4-40</strain>
    </source>
</reference>
<feature type="signal peptide" evidence="1">
    <location>
        <begin position="1"/>
        <end position="19"/>
    </location>
</feature>
<evidence type="ECO:0000256" key="1">
    <source>
        <dbReference type="SAM" id="SignalP"/>
    </source>
</evidence>
<organism evidence="2 3">
    <name type="scientific">Rasiella rasia</name>
    <dbReference type="NCBI Taxonomy" id="2744027"/>
    <lineage>
        <taxon>Bacteria</taxon>
        <taxon>Pseudomonadati</taxon>
        <taxon>Bacteroidota</taxon>
        <taxon>Flavobacteriia</taxon>
        <taxon>Flavobacteriales</taxon>
        <taxon>Flavobacteriaceae</taxon>
        <taxon>Rasiella</taxon>
    </lineage>
</organism>
<dbReference type="EMBL" id="CP049057">
    <property type="protein sequence ID" value="QIE58368.1"/>
    <property type="molecule type" value="Genomic_DNA"/>
</dbReference>
<keyword evidence="1" id="KW-0732">Signal</keyword>